<keyword evidence="2" id="KW-1185">Reference proteome</keyword>
<dbReference type="Gene3D" id="1.20.1480.40">
    <property type="entry name" value="Uncharacterised protein PF16133, DUF4844"/>
    <property type="match status" value="1"/>
</dbReference>
<dbReference type="RefSeq" id="WP_134209639.1">
    <property type="nucleotide sequence ID" value="NZ_CP038015.1"/>
</dbReference>
<dbReference type="InterPro" id="IPR038360">
    <property type="entry name" value="DUF4844_sf"/>
</dbReference>
<organism evidence="1 2">
    <name type="scientific">Paenisporosarcina antarctica</name>
    <dbReference type="NCBI Taxonomy" id="417367"/>
    <lineage>
        <taxon>Bacteria</taxon>
        <taxon>Bacillati</taxon>
        <taxon>Bacillota</taxon>
        <taxon>Bacilli</taxon>
        <taxon>Bacillales</taxon>
        <taxon>Caryophanaceae</taxon>
        <taxon>Paenisporosarcina</taxon>
    </lineage>
</organism>
<dbReference type="EMBL" id="CP038015">
    <property type="protein sequence ID" value="QBP40979.1"/>
    <property type="molecule type" value="Genomic_DNA"/>
</dbReference>
<proteinExistence type="predicted"/>
<gene>
    <name evidence="1" type="ORF">E2636_07490</name>
</gene>
<evidence type="ECO:0000313" key="2">
    <source>
        <dbReference type="Proteomes" id="UP000294292"/>
    </source>
</evidence>
<dbReference type="KEGG" id="panc:E2636_07490"/>
<name>A0A4P6ZY52_9BACL</name>
<sequence>MTLEDLTKNKPTVEWKQRMDEDDDDIFTEENINATNIVLNSYTKRLIELKDNPSSAEIMDCVKEVVLKLNELNEKYDYYIDTLEREELCDFIIEAAQLVGLEAEEDITEEWREW</sequence>
<reference evidence="1 2" key="1">
    <citation type="submission" date="2019-03" db="EMBL/GenBank/DDBJ databases">
        <title>Complete genome sequence of Paenisporosarcina antarctica CGMCC 1.6503T.</title>
        <authorList>
            <person name="Rong J.-C."/>
            <person name="Chi N.-Y."/>
            <person name="Zhang Q.-F."/>
        </authorList>
    </citation>
    <scope>NUCLEOTIDE SEQUENCE [LARGE SCALE GENOMIC DNA]</scope>
    <source>
        <strain evidence="1 2">CGMCC 1.6503</strain>
    </source>
</reference>
<dbReference type="Proteomes" id="UP000294292">
    <property type="component" value="Chromosome"/>
</dbReference>
<protein>
    <submittedName>
        <fullName evidence="1">Uncharacterized protein</fullName>
    </submittedName>
</protein>
<accession>A0A4P6ZY52</accession>
<dbReference type="AlphaFoldDB" id="A0A4P6ZY52"/>
<dbReference type="OrthoDB" id="573695at2"/>
<evidence type="ECO:0000313" key="1">
    <source>
        <dbReference type="EMBL" id="QBP40979.1"/>
    </source>
</evidence>